<protein>
    <submittedName>
        <fullName evidence="3">Uncharacterized protein</fullName>
    </submittedName>
</protein>
<proteinExistence type="predicted"/>
<dbReference type="AlphaFoldDB" id="R1GY15"/>
<evidence type="ECO:0000256" key="1">
    <source>
        <dbReference type="SAM" id="MobiDB-lite"/>
    </source>
</evidence>
<keyword evidence="2" id="KW-0472">Membrane</keyword>
<accession>R1GY15</accession>
<sequence length="87" mass="9203">MSFSPWAILAIALVGVIVIALLAMHRWRTRADMRKAAATAAAKEKTDPNQPVDIGGSNDVGSRTPAPYHPPADLGDALGELGKEEQP</sequence>
<organism evidence="3 4">
    <name type="scientific">Botryosphaeria parva (strain UCR-NP2)</name>
    <name type="common">Grapevine canker fungus</name>
    <name type="synonym">Neofusicoccum parvum</name>
    <dbReference type="NCBI Taxonomy" id="1287680"/>
    <lineage>
        <taxon>Eukaryota</taxon>
        <taxon>Fungi</taxon>
        <taxon>Dikarya</taxon>
        <taxon>Ascomycota</taxon>
        <taxon>Pezizomycotina</taxon>
        <taxon>Dothideomycetes</taxon>
        <taxon>Dothideomycetes incertae sedis</taxon>
        <taxon>Botryosphaeriales</taxon>
        <taxon>Botryosphaeriaceae</taxon>
        <taxon>Neofusicoccum</taxon>
    </lineage>
</organism>
<evidence type="ECO:0000256" key="2">
    <source>
        <dbReference type="SAM" id="Phobius"/>
    </source>
</evidence>
<evidence type="ECO:0000313" key="3">
    <source>
        <dbReference type="EMBL" id="EOD50959.1"/>
    </source>
</evidence>
<dbReference type="EMBL" id="KB915921">
    <property type="protein sequence ID" value="EOD50959.1"/>
    <property type="molecule type" value="Genomic_DNA"/>
</dbReference>
<dbReference type="Proteomes" id="UP000013521">
    <property type="component" value="Unassembled WGS sequence"/>
</dbReference>
<reference evidence="4" key="1">
    <citation type="journal article" date="2013" name="Genome Announc.">
        <title>Draft genome sequence of Neofusicoccum parvum isolate UCR-NP2, a fungal vascular pathogen associated with grapevine cankers.</title>
        <authorList>
            <person name="Blanco-Ulate B."/>
            <person name="Rolshausen P."/>
            <person name="Cantu D."/>
        </authorList>
    </citation>
    <scope>NUCLEOTIDE SEQUENCE [LARGE SCALE GENOMIC DNA]</scope>
    <source>
        <strain evidence="4">UCR-NP2</strain>
    </source>
</reference>
<feature type="region of interest" description="Disordered" evidence="1">
    <location>
        <begin position="33"/>
        <end position="87"/>
    </location>
</feature>
<feature type="transmembrane region" description="Helical" evidence="2">
    <location>
        <begin position="6"/>
        <end position="24"/>
    </location>
</feature>
<dbReference type="KEGG" id="npa:UCRNP2_2264"/>
<name>R1GY15_BOTPV</name>
<keyword evidence="2" id="KW-0812">Transmembrane</keyword>
<evidence type="ECO:0000313" key="4">
    <source>
        <dbReference type="Proteomes" id="UP000013521"/>
    </source>
</evidence>
<keyword evidence="2" id="KW-1133">Transmembrane helix</keyword>
<gene>
    <name evidence="3" type="ORF">UCRNP2_2264</name>
</gene>
<dbReference type="HOGENOM" id="CLU_2483127_0_0_1"/>